<dbReference type="InterPro" id="IPR001878">
    <property type="entry name" value="Znf_CCHC"/>
</dbReference>
<reference evidence="4" key="1">
    <citation type="journal article" date="2020" name="Stud. Mycol.">
        <title>101 Dothideomycetes genomes: a test case for predicting lifestyles and emergence of pathogens.</title>
        <authorList>
            <person name="Haridas S."/>
            <person name="Albert R."/>
            <person name="Binder M."/>
            <person name="Bloem J."/>
            <person name="Labutti K."/>
            <person name="Salamov A."/>
            <person name="Andreopoulos B."/>
            <person name="Baker S."/>
            <person name="Barry K."/>
            <person name="Bills G."/>
            <person name="Bluhm B."/>
            <person name="Cannon C."/>
            <person name="Castanera R."/>
            <person name="Culley D."/>
            <person name="Daum C."/>
            <person name="Ezra D."/>
            <person name="Gonzalez J."/>
            <person name="Henrissat B."/>
            <person name="Kuo A."/>
            <person name="Liang C."/>
            <person name="Lipzen A."/>
            <person name="Lutzoni F."/>
            <person name="Magnuson J."/>
            <person name="Mondo S."/>
            <person name="Nolan M."/>
            <person name="Ohm R."/>
            <person name="Pangilinan J."/>
            <person name="Park H.-J."/>
            <person name="Ramirez L."/>
            <person name="Alfaro M."/>
            <person name="Sun H."/>
            <person name="Tritt A."/>
            <person name="Yoshinaga Y."/>
            <person name="Zwiers L.-H."/>
            <person name="Turgeon B."/>
            <person name="Goodwin S."/>
            <person name="Spatafora J."/>
            <person name="Crous P."/>
            <person name="Grigoriev I."/>
        </authorList>
    </citation>
    <scope>NUCLEOTIDE SEQUENCE</scope>
    <source>
        <strain evidence="4">CBS 110217</strain>
    </source>
</reference>
<feature type="compositionally biased region" description="Polar residues" evidence="2">
    <location>
        <begin position="1"/>
        <end position="10"/>
    </location>
</feature>
<name>A0A9P4H5H6_9PLEO</name>
<dbReference type="GO" id="GO:0003676">
    <property type="term" value="F:nucleic acid binding"/>
    <property type="evidence" value="ECO:0007669"/>
    <property type="project" value="InterPro"/>
</dbReference>
<feature type="domain" description="CCHC-type" evidence="3">
    <location>
        <begin position="52"/>
        <end position="66"/>
    </location>
</feature>
<evidence type="ECO:0000256" key="1">
    <source>
        <dbReference type="PROSITE-ProRule" id="PRU00047"/>
    </source>
</evidence>
<dbReference type="EMBL" id="ML978224">
    <property type="protein sequence ID" value="KAF2027579.1"/>
    <property type="molecule type" value="Genomic_DNA"/>
</dbReference>
<proteinExistence type="predicted"/>
<dbReference type="GO" id="GO:0008270">
    <property type="term" value="F:zinc ion binding"/>
    <property type="evidence" value="ECO:0007669"/>
    <property type="project" value="UniProtKB-KW"/>
</dbReference>
<evidence type="ECO:0000256" key="2">
    <source>
        <dbReference type="SAM" id="MobiDB-lite"/>
    </source>
</evidence>
<dbReference type="SMART" id="SM00343">
    <property type="entry name" value="ZnF_C2HC"/>
    <property type="match status" value="1"/>
</dbReference>
<evidence type="ECO:0000313" key="4">
    <source>
        <dbReference type="EMBL" id="KAF2027579.1"/>
    </source>
</evidence>
<dbReference type="Gene3D" id="4.10.60.10">
    <property type="entry name" value="Zinc finger, CCHC-type"/>
    <property type="match status" value="1"/>
</dbReference>
<keyword evidence="5" id="KW-1185">Reference proteome</keyword>
<feature type="region of interest" description="Disordered" evidence="2">
    <location>
        <begin position="1"/>
        <end position="23"/>
    </location>
</feature>
<evidence type="ECO:0000259" key="3">
    <source>
        <dbReference type="PROSITE" id="PS50158"/>
    </source>
</evidence>
<evidence type="ECO:0000313" key="5">
    <source>
        <dbReference type="Proteomes" id="UP000799777"/>
    </source>
</evidence>
<keyword evidence="1" id="KW-0862">Zinc</keyword>
<comment type="caution">
    <text evidence="4">The sequence shown here is derived from an EMBL/GenBank/DDBJ whole genome shotgun (WGS) entry which is preliminary data.</text>
</comment>
<accession>A0A9P4H5H6</accession>
<dbReference type="AlphaFoldDB" id="A0A9P4H5H6"/>
<organism evidence="4 5">
    <name type="scientific">Setomelanomma holmii</name>
    <dbReference type="NCBI Taxonomy" id="210430"/>
    <lineage>
        <taxon>Eukaryota</taxon>
        <taxon>Fungi</taxon>
        <taxon>Dikarya</taxon>
        <taxon>Ascomycota</taxon>
        <taxon>Pezizomycotina</taxon>
        <taxon>Dothideomycetes</taxon>
        <taxon>Pleosporomycetidae</taxon>
        <taxon>Pleosporales</taxon>
        <taxon>Pleosporineae</taxon>
        <taxon>Phaeosphaeriaceae</taxon>
        <taxon>Setomelanomma</taxon>
    </lineage>
</organism>
<protein>
    <recommendedName>
        <fullName evidence="3">CCHC-type domain-containing protein</fullName>
    </recommendedName>
</protein>
<gene>
    <name evidence="4" type="ORF">EK21DRAFT_91372</name>
</gene>
<dbReference type="Pfam" id="PF00098">
    <property type="entry name" value="zf-CCHC"/>
    <property type="match status" value="1"/>
</dbReference>
<keyword evidence="1" id="KW-0863">Zinc-finger</keyword>
<sequence>MIRSSVFQSRLESRTPGPTVIDQHAYDAIMSSPPDSRASSPAREYFAGNGVCMHCNKQGHWVKDCPAVSCYHCNRVGPGHAWSRGLSTNQSAHCFMYINGHLSPTQDNTTHIILSYLLPTTYNISSKIVPKKPPSNAMAAEISVTLRKNARKACGLGSTLRHTSKCERHGRQHRACVKRAKRYDEQTGSRQVTVFKISGCSTRPLTQFRRVSRAINLATLIRSAVCDVDFVRGGDDDGKENCCIKSGMALITHTSRRIRHESDQRRSVYLGNQEVSFALKIADEKLANLMLSINWDDYELGLIRPDFHDLYDRIVRHAWKVQVQGTMEGFYKRTIEALEIMLGAELSE</sequence>
<dbReference type="PROSITE" id="PS50158">
    <property type="entry name" value="ZF_CCHC"/>
    <property type="match status" value="1"/>
</dbReference>
<keyword evidence="1" id="KW-0479">Metal-binding</keyword>
<dbReference type="InterPro" id="IPR036875">
    <property type="entry name" value="Znf_CCHC_sf"/>
</dbReference>
<dbReference type="SUPFAM" id="SSF57756">
    <property type="entry name" value="Retrovirus zinc finger-like domains"/>
    <property type="match status" value="1"/>
</dbReference>
<dbReference type="Proteomes" id="UP000799777">
    <property type="component" value="Unassembled WGS sequence"/>
</dbReference>